<dbReference type="AlphaFoldDB" id="A0A3N0EHP1"/>
<proteinExistence type="predicted"/>
<dbReference type="Pfam" id="PF05685">
    <property type="entry name" value="Uma2"/>
    <property type="match status" value="1"/>
</dbReference>
<dbReference type="InterPro" id="IPR012296">
    <property type="entry name" value="Nuclease_put_TT1808"/>
</dbReference>
<dbReference type="OrthoDB" id="3423889at2"/>
<organism evidence="2 3">
    <name type="scientific">Halostreptopolyspora alba</name>
    <dbReference type="NCBI Taxonomy" id="2487137"/>
    <lineage>
        <taxon>Bacteria</taxon>
        <taxon>Bacillati</taxon>
        <taxon>Actinomycetota</taxon>
        <taxon>Actinomycetes</taxon>
        <taxon>Streptosporangiales</taxon>
        <taxon>Nocardiopsidaceae</taxon>
        <taxon>Halostreptopolyspora</taxon>
    </lineage>
</organism>
<keyword evidence="2" id="KW-0540">Nuclease</keyword>
<dbReference type="Gene3D" id="3.90.1570.10">
    <property type="entry name" value="tt1808, chain A"/>
    <property type="match status" value="1"/>
</dbReference>
<reference evidence="2 3" key="1">
    <citation type="submission" date="2018-11" db="EMBL/GenBank/DDBJ databases">
        <title>The genome draft of YIM 96095.</title>
        <authorList>
            <person name="Tang S.-K."/>
            <person name="Chunyu W.-X."/>
            <person name="Feng Y.-Z."/>
        </authorList>
    </citation>
    <scope>NUCLEOTIDE SEQUENCE [LARGE SCALE GENOMIC DNA]</scope>
    <source>
        <strain evidence="2 3">YIM 96095</strain>
    </source>
</reference>
<dbReference type="Proteomes" id="UP000269198">
    <property type="component" value="Unassembled WGS sequence"/>
</dbReference>
<dbReference type="PANTHER" id="PTHR35400:SF3">
    <property type="entry name" value="SLL1072 PROTEIN"/>
    <property type="match status" value="1"/>
</dbReference>
<evidence type="ECO:0000259" key="1">
    <source>
        <dbReference type="Pfam" id="PF05685"/>
    </source>
</evidence>
<sequence length="210" mass="23289">MARRQGGGSSMTATMEDRPVAAVRHGELRAWVEQLDVPEGYRTEIIRGTIVMSPTPSVKHAAVVRRLYDQLAPQLPETVVALQVVSVAAPDSDDDYCWPDLAVLPVAVEEEDDWLVPADTVELVVEVVSPSNATSDTVVKPGEYARWSIPMYLVIDPRNGTMRLHWDPAPDGHRTRRDIAFGETLALQGTLKDVEIDTSDFPRYEKGRGR</sequence>
<dbReference type="CDD" id="cd06260">
    <property type="entry name" value="DUF820-like"/>
    <property type="match status" value="1"/>
</dbReference>
<evidence type="ECO:0000313" key="3">
    <source>
        <dbReference type="Proteomes" id="UP000269198"/>
    </source>
</evidence>
<keyword evidence="3" id="KW-1185">Reference proteome</keyword>
<keyword evidence="2" id="KW-0378">Hydrolase</keyword>
<accession>A0A3N0EHP1</accession>
<evidence type="ECO:0000313" key="2">
    <source>
        <dbReference type="EMBL" id="RNL87304.1"/>
    </source>
</evidence>
<dbReference type="SUPFAM" id="SSF52980">
    <property type="entry name" value="Restriction endonuclease-like"/>
    <property type="match status" value="1"/>
</dbReference>
<comment type="caution">
    <text evidence="2">The sequence shown here is derived from an EMBL/GenBank/DDBJ whole genome shotgun (WGS) entry which is preliminary data.</text>
</comment>
<feature type="domain" description="Putative restriction endonuclease" evidence="1">
    <location>
        <begin position="33"/>
        <end position="197"/>
    </location>
</feature>
<name>A0A3N0EHP1_9ACTN</name>
<dbReference type="GO" id="GO:0004519">
    <property type="term" value="F:endonuclease activity"/>
    <property type="evidence" value="ECO:0007669"/>
    <property type="project" value="UniProtKB-KW"/>
</dbReference>
<dbReference type="InterPro" id="IPR008538">
    <property type="entry name" value="Uma2"/>
</dbReference>
<dbReference type="PANTHER" id="PTHR35400">
    <property type="entry name" value="SLR1083 PROTEIN"/>
    <property type="match status" value="1"/>
</dbReference>
<keyword evidence="2" id="KW-0255">Endonuclease</keyword>
<dbReference type="InterPro" id="IPR011335">
    <property type="entry name" value="Restrct_endonuc-II-like"/>
</dbReference>
<protein>
    <submittedName>
        <fullName evidence="2">Uma2 family endonuclease</fullName>
    </submittedName>
</protein>
<gene>
    <name evidence="2" type="ORF">EFW17_00155</name>
</gene>
<dbReference type="EMBL" id="RJMB01000001">
    <property type="protein sequence ID" value="RNL87304.1"/>
    <property type="molecule type" value="Genomic_DNA"/>
</dbReference>